<feature type="chain" id="PRO_5046741121" description="Lipoprotein" evidence="2">
    <location>
        <begin position="19"/>
        <end position="253"/>
    </location>
</feature>
<keyword evidence="2" id="KW-0732">Signal</keyword>
<evidence type="ECO:0000256" key="1">
    <source>
        <dbReference type="SAM" id="MobiDB-lite"/>
    </source>
</evidence>
<protein>
    <recommendedName>
        <fullName evidence="5">Lipoprotein</fullName>
    </recommendedName>
</protein>
<reference evidence="3 4" key="1">
    <citation type="submission" date="2022-03" db="EMBL/GenBank/DDBJ databases">
        <title>Luteimonas soily sp. nov., a novel bacterium isolated from the soil.</title>
        <authorList>
            <person name="Zhang X."/>
        </authorList>
    </citation>
    <scope>NUCLEOTIDE SEQUENCE [LARGE SCALE GENOMIC DNA]</scope>
    <source>
        <strain evidence="3 4">50</strain>
    </source>
</reference>
<evidence type="ECO:0008006" key="5">
    <source>
        <dbReference type="Google" id="ProtNLM"/>
    </source>
</evidence>
<evidence type="ECO:0000313" key="4">
    <source>
        <dbReference type="Proteomes" id="UP001165423"/>
    </source>
</evidence>
<evidence type="ECO:0000256" key="2">
    <source>
        <dbReference type="SAM" id="SignalP"/>
    </source>
</evidence>
<feature type="region of interest" description="Disordered" evidence="1">
    <location>
        <begin position="20"/>
        <end position="122"/>
    </location>
</feature>
<feature type="signal peptide" evidence="2">
    <location>
        <begin position="1"/>
        <end position="18"/>
    </location>
</feature>
<dbReference type="EMBL" id="JALGCL010000002">
    <property type="protein sequence ID" value="MCJ0825859.1"/>
    <property type="molecule type" value="Genomic_DNA"/>
</dbReference>
<sequence length="253" mass="24918">MIRTLFLPCLLLALAACGGDRSSGNDADATAEASLPKPEAAAGSVTGMPDTPGPGQVGPPPANAAIDGLPPDTPVGSDGSVGIAPPVDGSTSGADEPGFAGNGEAGNPASDIAGAAADAGGAPVSPALPAEPSSLDAVGVVREYYAAIAARQFARAYGLWSGGGSASGQTPAQFAGGFADTTQVTVETQAPGRIDAAAGSRYIEVPVAVRATHADGSVHRYVGAYVLRRAVVDGASAEQRAWRIASADLREVK</sequence>
<name>A0ABT0A4E8_9GAMM</name>
<evidence type="ECO:0000313" key="3">
    <source>
        <dbReference type="EMBL" id="MCJ0825859.1"/>
    </source>
</evidence>
<dbReference type="RefSeq" id="WP_243320785.1">
    <property type="nucleotide sequence ID" value="NZ_JALGCL010000002.1"/>
</dbReference>
<dbReference type="PROSITE" id="PS51257">
    <property type="entry name" value="PROKAR_LIPOPROTEIN"/>
    <property type="match status" value="1"/>
</dbReference>
<feature type="compositionally biased region" description="Low complexity" evidence="1">
    <location>
        <begin position="105"/>
        <end position="122"/>
    </location>
</feature>
<organism evidence="3 4">
    <name type="scientific">Cognatiluteimonas sedimenti</name>
    <dbReference type="NCBI Taxonomy" id="2927791"/>
    <lineage>
        <taxon>Bacteria</taxon>
        <taxon>Pseudomonadati</taxon>
        <taxon>Pseudomonadota</taxon>
        <taxon>Gammaproteobacteria</taxon>
        <taxon>Lysobacterales</taxon>
        <taxon>Lysobacteraceae</taxon>
        <taxon>Cognatiluteimonas</taxon>
    </lineage>
</organism>
<comment type="caution">
    <text evidence="3">The sequence shown here is derived from an EMBL/GenBank/DDBJ whole genome shotgun (WGS) entry which is preliminary data.</text>
</comment>
<accession>A0ABT0A4E8</accession>
<keyword evidence="4" id="KW-1185">Reference proteome</keyword>
<proteinExistence type="predicted"/>
<dbReference type="Proteomes" id="UP001165423">
    <property type="component" value="Unassembled WGS sequence"/>
</dbReference>
<gene>
    <name evidence="3" type="ORF">MQC88_07795</name>
</gene>